<evidence type="ECO:0000256" key="2">
    <source>
        <dbReference type="ARBA" id="ARBA00004186"/>
    </source>
</evidence>
<keyword evidence="6" id="KW-0963">Cytoplasm</keyword>
<organism evidence="20 21">
    <name type="scientific">Scheffersomyces stipitis (strain ATCC 58785 / CBS 6054 / NBRC 10063 / NRRL Y-11545)</name>
    <name type="common">Yeast</name>
    <name type="synonym">Pichia stipitis</name>
    <dbReference type="NCBI Taxonomy" id="322104"/>
    <lineage>
        <taxon>Eukaryota</taxon>
        <taxon>Fungi</taxon>
        <taxon>Dikarya</taxon>
        <taxon>Ascomycota</taxon>
        <taxon>Saccharomycotina</taxon>
        <taxon>Pichiomycetes</taxon>
        <taxon>Debaryomycetaceae</taxon>
        <taxon>Scheffersomyces</taxon>
    </lineage>
</organism>
<reference evidence="20 21" key="1">
    <citation type="journal article" date="2007" name="Nat. Biotechnol.">
        <title>Genome sequence of the lignocellulose-bioconverting and xylose-fermenting yeast Pichia stipitis.</title>
        <authorList>
            <person name="Jeffries T.W."/>
            <person name="Grigoriev I.V."/>
            <person name="Grimwood J."/>
            <person name="Laplaza J.M."/>
            <person name="Aerts A."/>
            <person name="Salamov A."/>
            <person name="Schmutz J."/>
            <person name="Lindquist E."/>
            <person name="Dehal P."/>
            <person name="Shapiro H."/>
            <person name="Jin Y.S."/>
            <person name="Passoth V."/>
            <person name="Richardson P.M."/>
        </authorList>
    </citation>
    <scope>NUCLEOTIDE SEQUENCE [LARGE SCALE GENOMIC DNA]</scope>
    <source>
        <strain evidence="21">ATCC 58785 / CBS 6054 / NBRC 10063 / NRRL Y-11545</strain>
    </source>
</reference>
<name>A3LYM7_PICST</name>
<evidence type="ECO:0000256" key="3">
    <source>
        <dbReference type="ARBA" id="ARBA00004629"/>
    </source>
</evidence>
<dbReference type="RefSeq" id="XP_001386029.1">
    <property type="nucleotide sequence ID" value="XM_001385992.1"/>
</dbReference>
<dbReference type="STRING" id="322104.A3LYM7"/>
<dbReference type="GO" id="GO:0000278">
    <property type="term" value="P:mitotic cell cycle"/>
    <property type="evidence" value="ECO:0007669"/>
    <property type="project" value="InterPro"/>
</dbReference>
<evidence type="ECO:0000256" key="14">
    <source>
        <dbReference type="ARBA" id="ARBA00023242"/>
    </source>
</evidence>
<dbReference type="GO" id="GO:0072686">
    <property type="term" value="C:mitotic spindle"/>
    <property type="evidence" value="ECO:0007669"/>
    <property type="project" value="InterPro"/>
</dbReference>
<dbReference type="KEGG" id="pic:PICST_33231"/>
<keyword evidence="9" id="KW-0498">Mitosis</keyword>
<dbReference type="EMBL" id="CP000501">
    <property type="protein sequence ID" value="ABN68000.1"/>
    <property type="molecule type" value="Genomic_DNA"/>
</dbReference>
<keyword evidence="21" id="KW-1185">Reference proteome</keyword>
<feature type="compositionally biased region" description="Basic and acidic residues" evidence="19">
    <location>
        <begin position="121"/>
        <end position="139"/>
    </location>
</feature>
<accession>A3LYM7</accession>
<keyword evidence="11" id="KW-0995">Kinetochore</keyword>
<evidence type="ECO:0000256" key="17">
    <source>
        <dbReference type="ARBA" id="ARBA00044152"/>
    </source>
</evidence>
<evidence type="ECO:0000256" key="9">
    <source>
        <dbReference type="ARBA" id="ARBA00022776"/>
    </source>
</evidence>
<evidence type="ECO:0000256" key="15">
    <source>
        <dbReference type="ARBA" id="ARBA00023306"/>
    </source>
</evidence>
<protein>
    <recommendedName>
        <fullName evidence="17">DASH complex subunit DUO1</fullName>
    </recommendedName>
    <alternativeName>
        <fullName evidence="18">Outer kinetochore protein DUO1</fullName>
    </alternativeName>
</protein>
<evidence type="ECO:0000256" key="7">
    <source>
        <dbReference type="ARBA" id="ARBA00022618"/>
    </source>
</evidence>
<evidence type="ECO:0000256" key="16">
    <source>
        <dbReference type="ARBA" id="ARBA00023328"/>
    </source>
</evidence>
<evidence type="ECO:0000256" key="4">
    <source>
        <dbReference type="ARBA" id="ARBA00005366"/>
    </source>
</evidence>
<dbReference type="AlphaFoldDB" id="A3LYM7"/>
<dbReference type="InParanoid" id="A3LYM7"/>
<keyword evidence="7" id="KW-0132">Cell division</keyword>
<dbReference type="eggNOG" id="ENOG502SCC0">
    <property type="taxonomic scope" value="Eukaryota"/>
</dbReference>
<dbReference type="GO" id="GO:0007059">
    <property type="term" value="P:chromosome segregation"/>
    <property type="evidence" value="ECO:0007669"/>
    <property type="project" value="UniProtKB-KW"/>
</dbReference>
<evidence type="ECO:0000313" key="21">
    <source>
        <dbReference type="Proteomes" id="UP000002258"/>
    </source>
</evidence>
<evidence type="ECO:0000256" key="13">
    <source>
        <dbReference type="ARBA" id="ARBA00023212"/>
    </source>
</evidence>
<keyword evidence="13" id="KW-0206">Cytoskeleton</keyword>
<dbReference type="OMA" id="QNIAITH"/>
<dbReference type="PANTHER" id="PTHR28216">
    <property type="entry name" value="DASH COMPLEX SUBUNIT DUO1"/>
    <property type="match status" value="1"/>
</dbReference>
<evidence type="ECO:0000256" key="11">
    <source>
        <dbReference type="ARBA" id="ARBA00022838"/>
    </source>
</evidence>
<keyword evidence="10" id="KW-0159">Chromosome partition</keyword>
<evidence type="ECO:0000256" key="1">
    <source>
        <dbReference type="ARBA" id="ARBA00004123"/>
    </source>
</evidence>
<dbReference type="PANTHER" id="PTHR28216:SF1">
    <property type="entry name" value="DASH COMPLEX SUBUNIT DUO1"/>
    <property type="match status" value="1"/>
</dbReference>
<dbReference type="GeneID" id="4840591"/>
<gene>
    <name evidence="20" type="ORF">PICST_33231</name>
</gene>
<evidence type="ECO:0000256" key="10">
    <source>
        <dbReference type="ARBA" id="ARBA00022829"/>
    </source>
</evidence>
<evidence type="ECO:0000313" key="20">
    <source>
        <dbReference type="EMBL" id="ABN68000.1"/>
    </source>
</evidence>
<evidence type="ECO:0000256" key="8">
    <source>
        <dbReference type="ARBA" id="ARBA00022701"/>
    </source>
</evidence>
<keyword evidence="14" id="KW-0539">Nucleus</keyword>
<dbReference type="GO" id="GO:0005874">
    <property type="term" value="C:microtubule"/>
    <property type="evidence" value="ECO:0007669"/>
    <property type="project" value="UniProtKB-KW"/>
</dbReference>
<keyword evidence="12" id="KW-0175">Coiled coil</keyword>
<evidence type="ECO:0000256" key="6">
    <source>
        <dbReference type="ARBA" id="ARBA00022490"/>
    </source>
</evidence>
<evidence type="ECO:0000256" key="19">
    <source>
        <dbReference type="SAM" id="MobiDB-lite"/>
    </source>
</evidence>
<keyword evidence="5" id="KW-0158">Chromosome</keyword>
<dbReference type="OrthoDB" id="5599235at2759"/>
<evidence type="ECO:0000256" key="18">
    <source>
        <dbReference type="ARBA" id="ARBA00044358"/>
    </source>
</evidence>
<comment type="similarity">
    <text evidence="4">Belongs to the DASH complex DUO1 family.</text>
</comment>
<dbReference type="InterPro" id="IPR013960">
    <property type="entry name" value="DASH_Duo1"/>
</dbReference>
<dbReference type="GO" id="GO:0051301">
    <property type="term" value="P:cell division"/>
    <property type="evidence" value="ECO:0007669"/>
    <property type="project" value="UniProtKB-KW"/>
</dbReference>
<dbReference type="Pfam" id="PF08651">
    <property type="entry name" value="DASH_Duo1"/>
    <property type="match status" value="1"/>
</dbReference>
<evidence type="ECO:0000256" key="5">
    <source>
        <dbReference type="ARBA" id="ARBA00022454"/>
    </source>
</evidence>
<keyword evidence="15" id="KW-0131">Cell cycle</keyword>
<keyword evidence="16" id="KW-0137">Centromere</keyword>
<dbReference type="Proteomes" id="UP000002258">
    <property type="component" value="Chromosome 7"/>
</dbReference>
<sequence>MESGTTPTGSTRQVALERELAQLIRINSTVANLIETIKYTHSNIAKINESGNSTHTLLDQWVRILSQTNFTHDIINDRTWNGKEDQELEEEDDDLAQKEILEQQLLNQLSKLEAENSELSTKIETKEQEHEQARQRRNDILVQRKRELGLYTVSGRDATKRRR</sequence>
<keyword evidence="8" id="KW-0493">Microtubule</keyword>
<proteinExistence type="inferred from homology"/>
<comment type="subcellular location">
    <subcellularLocation>
        <location evidence="3">Chromosome</location>
        <location evidence="3">Centromere</location>
        <location evidence="3">Kinetochore</location>
    </subcellularLocation>
    <subcellularLocation>
        <location evidence="2">Cytoplasm</location>
        <location evidence="2">Cytoskeleton</location>
        <location evidence="2">Spindle</location>
    </subcellularLocation>
    <subcellularLocation>
        <location evidence="1">Nucleus</location>
    </subcellularLocation>
</comment>
<evidence type="ECO:0000256" key="12">
    <source>
        <dbReference type="ARBA" id="ARBA00023054"/>
    </source>
</evidence>
<dbReference type="HOGENOM" id="CLU_133356_0_0_1"/>
<feature type="region of interest" description="Disordered" evidence="19">
    <location>
        <begin position="117"/>
        <end position="139"/>
    </location>
</feature>
<dbReference type="GO" id="GO:0042729">
    <property type="term" value="C:DASH complex"/>
    <property type="evidence" value="ECO:0007669"/>
    <property type="project" value="InterPro"/>
</dbReference>